<evidence type="ECO:0000256" key="2">
    <source>
        <dbReference type="ARBA" id="ARBA00022692"/>
    </source>
</evidence>
<feature type="transmembrane region" description="Helical" evidence="6">
    <location>
        <begin position="371"/>
        <end position="391"/>
    </location>
</feature>
<dbReference type="SUPFAM" id="SSF103473">
    <property type="entry name" value="MFS general substrate transporter"/>
    <property type="match status" value="1"/>
</dbReference>
<feature type="transmembrane region" description="Helical" evidence="6">
    <location>
        <begin position="412"/>
        <end position="433"/>
    </location>
</feature>
<reference evidence="7" key="1">
    <citation type="submission" date="2020-11" db="EMBL/GenBank/DDBJ databases">
        <authorList>
            <person name="Tran Van P."/>
        </authorList>
    </citation>
    <scope>NUCLEOTIDE SEQUENCE</scope>
</reference>
<feature type="transmembrane region" description="Helical" evidence="6">
    <location>
        <begin position="445"/>
        <end position="465"/>
    </location>
</feature>
<dbReference type="EMBL" id="CAJPEX010000248">
    <property type="protein sequence ID" value="CAG0914574.1"/>
    <property type="molecule type" value="Genomic_DNA"/>
</dbReference>
<dbReference type="Proteomes" id="UP000678499">
    <property type="component" value="Unassembled WGS sequence"/>
</dbReference>
<feature type="compositionally biased region" description="Basic residues" evidence="5">
    <location>
        <begin position="614"/>
        <end position="625"/>
    </location>
</feature>
<evidence type="ECO:0000256" key="3">
    <source>
        <dbReference type="ARBA" id="ARBA00022989"/>
    </source>
</evidence>
<organism evidence="7">
    <name type="scientific">Notodromas monacha</name>
    <dbReference type="NCBI Taxonomy" id="399045"/>
    <lineage>
        <taxon>Eukaryota</taxon>
        <taxon>Metazoa</taxon>
        <taxon>Ecdysozoa</taxon>
        <taxon>Arthropoda</taxon>
        <taxon>Crustacea</taxon>
        <taxon>Oligostraca</taxon>
        <taxon>Ostracoda</taxon>
        <taxon>Podocopa</taxon>
        <taxon>Podocopida</taxon>
        <taxon>Cypridocopina</taxon>
        <taxon>Cypridoidea</taxon>
        <taxon>Cyprididae</taxon>
        <taxon>Notodromas</taxon>
    </lineage>
</organism>
<evidence type="ECO:0008006" key="9">
    <source>
        <dbReference type="Google" id="ProtNLM"/>
    </source>
</evidence>
<dbReference type="PANTHER" id="PTHR23510:SF16">
    <property type="entry name" value="MAJOR FACILITATOR SUPERFAMILY (MFS) PROFILE DOMAIN-CONTAINING PROTEIN"/>
    <property type="match status" value="1"/>
</dbReference>
<keyword evidence="4 6" id="KW-0472">Membrane</keyword>
<evidence type="ECO:0000313" key="7">
    <source>
        <dbReference type="EMBL" id="CAD7274422.1"/>
    </source>
</evidence>
<feature type="transmembrane region" description="Helical" evidence="6">
    <location>
        <begin position="477"/>
        <end position="494"/>
    </location>
</feature>
<feature type="transmembrane region" description="Helical" evidence="6">
    <location>
        <begin position="816"/>
        <end position="833"/>
    </location>
</feature>
<dbReference type="GO" id="GO:0016020">
    <property type="term" value="C:membrane"/>
    <property type="evidence" value="ECO:0007669"/>
    <property type="project" value="UniProtKB-SubCell"/>
</dbReference>
<dbReference type="InterPro" id="IPR036259">
    <property type="entry name" value="MFS_trans_sf"/>
</dbReference>
<feature type="transmembrane region" description="Helical" evidence="6">
    <location>
        <begin position="500"/>
        <end position="522"/>
    </location>
</feature>
<feature type="transmembrane region" description="Helical" evidence="6">
    <location>
        <begin position="534"/>
        <end position="555"/>
    </location>
</feature>
<dbReference type="Pfam" id="PF07690">
    <property type="entry name" value="MFS_1"/>
    <property type="match status" value="1"/>
</dbReference>
<keyword evidence="3 6" id="KW-1133">Transmembrane helix</keyword>
<dbReference type="InterPro" id="IPR011701">
    <property type="entry name" value="MFS"/>
</dbReference>
<accession>A0A7R9GB96</accession>
<keyword evidence="2 6" id="KW-0812">Transmembrane</keyword>
<evidence type="ECO:0000256" key="6">
    <source>
        <dbReference type="SAM" id="Phobius"/>
    </source>
</evidence>
<dbReference type="Gene3D" id="1.20.1250.20">
    <property type="entry name" value="MFS general substrate transporter like domains"/>
    <property type="match status" value="1"/>
</dbReference>
<dbReference type="InterPro" id="IPR051068">
    <property type="entry name" value="MFS_Domain-Containing_Protein"/>
</dbReference>
<feature type="transmembrane region" description="Helical" evidence="6">
    <location>
        <begin position="732"/>
        <end position="754"/>
    </location>
</feature>
<sequence length="900" mass="100568">MHFDRNEEYLYKRGTSERHFLLSCRVEGLDEVIHNPATLGAVEQREIIARNTLTDWGHEMTCRCSLCLRNMTLIRTNAHDNMKTSNAANTALAYAWPFLVAADEPAEMTGTAKQVRRPKDIFTANTLAIVPNEENRRKILGRKVPADRGEPIAFLEKLSDNSIPLPSFRLRFPVATVGAVREIDLTAILTNGTVSRGTSCAFALSENCEVSQPQHCIHACEVIAAMEVAGFREPIGKSRTFIDRLFMMRSANLRLLLVLLRCILADMSYIQRIICCAGFEERVQTESMAGRANASKYSCALRPQRAGASRPCPTVMRSWPAEDPEALIVNAAKSHESLGVFVRPIVFSVMHDFGALGTYLGFESTRKKECLLAIDTCPAIMSCLLVACFAAPRKFFQRRLSYETKKKCTITLVFLANFLGGTEFAIILPTVWQYLQSVGIHDETYMGYVTSAFSFSGMFSGLILGRIADATYNIRKIALIVNLTQILGQFLYFLGNDAHILILGRFVNGIGVGMNSALYADVIRGTEPAERSRVLTGIFMTRQISIVLAPAYNIVLRHLPTFSYDVTMFGMPVTFALNELSASGFVMCILWIIYEILVYLIYFNIAEEIKTKRRSDRASKRKNHSRNSPPPIGVYEKVGLLTKGGDKSRLIDADDEAEEPNEHEEVLVLKNGSKEKLGYETFPSSPKIDNGDTSTVEFVVPSKGRSENSDSQSSNDSVDIPRADCELYKKEFFRPAIIALLFMQMTSLFMQTMTETIVPPLLQEYFNYGTAENSIFFMIIGVEFVAVYIILLMILGKKEGKWWTITEQHGLIFSSIAMNISLCGFWFVAYYLTPGRAELLYAFGATCMILFLAVATTSVSSVALIAHVLDARAQGAAFDVLFRDELRNEKLQVEEIESSK</sequence>
<feature type="transmembrane region" description="Helical" evidence="6">
    <location>
        <begin position="839"/>
        <end position="866"/>
    </location>
</feature>
<name>A0A7R9GB96_9CRUS</name>
<evidence type="ECO:0000256" key="1">
    <source>
        <dbReference type="ARBA" id="ARBA00004141"/>
    </source>
</evidence>
<evidence type="ECO:0000256" key="5">
    <source>
        <dbReference type="SAM" id="MobiDB-lite"/>
    </source>
</evidence>
<comment type="subcellular location">
    <subcellularLocation>
        <location evidence="1">Membrane</location>
        <topology evidence="1">Multi-pass membrane protein</topology>
    </subcellularLocation>
</comment>
<dbReference type="AlphaFoldDB" id="A0A7R9GB96"/>
<dbReference type="OrthoDB" id="6381066at2759"/>
<feature type="transmembrane region" description="Helical" evidence="6">
    <location>
        <begin position="580"/>
        <end position="605"/>
    </location>
</feature>
<keyword evidence="8" id="KW-1185">Reference proteome</keyword>
<protein>
    <recommendedName>
        <fullName evidence="9">Major facilitator superfamily (MFS) profile domain-containing protein</fullName>
    </recommendedName>
</protein>
<feature type="transmembrane region" description="Helical" evidence="6">
    <location>
        <begin position="774"/>
        <end position="795"/>
    </location>
</feature>
<dbReference type="PANTHER" id="PTHR23510">
    <property type="entry name" value="INNER MEMBRANE TRANSPORT PROTEIN YAJR"/>
    <property type="match status" value="1"/>
</dbReference>
<dbReference type="EMBL" id="OA882285">
    <property type="protein sequence ID" value="CAD7274422.1"/>
    <property type="molecule type" value="Genomic_DNA"/>
</dbReference>
<evidence type="ECO:0000313" key="8">
    <source>
        <dbReference type="Proteomes" id="UP000678499"/>
    </source>
</evidence>
<evidence type="ECO:0000256" key="4">
    <source>
        <dbReference type="ARBA" id="ARBA00023136"/>
    </source>
</evidence>
<dbReference type="GO" id="GO:0022857">
    <property type="term" value="F:transmembrane transporter activity"/>
    <property type="evidence" value="ECO:0007669"/>
    <property type="project" value="InterPro"/>
</dbReference>
<gene>
    <name evidence="7" type="ORF">NMOB1V02_LOCUS2253</name>
</gene>
<proteinExistence type="predicted"/>
<feature type="region of interest" description="Disordered" evidence="5">
    <location>
        <begin position="614"/>
        <end position="636"/>
    </location>
</feature>